<organism evidence="2 3">
    <name type="scientific">Desmophyllum pertusum</name>
    <dbReference type="NCBI Taxonomy" id="174260"/>
    <lineage>
        <taxon>Eukaryota</taxon>
        <taxon>Metazoa</taxon>
        <taxon>Cnidaria</taxon>
        <taxon>Anthozoa</taxon>
        <taxon>Hexacorallia</taxon>
        <taxon>Scleractinia</taxon>
        <taxon>Caryophylliina</taxon>
        <taxon>Caryophylliidae</taxon>
        <taxon>Desmophyllum</taxon>
    </lineage>
</organism>
<dbReference type="AlphaFoldDB" id="A0A9W9ZC18"/>
<name>A0A9W9ZC18_9CNID</name>
<keyword evidence="1" id="KW-0812">Transmembrane</keyword>
<comment type="caution">
    <text evidence="2">The sequence shown here is derived from an EMBL/GenBank/DDBJ whole genome shotgun (WGS) entry which is preliminary data.</text>
</comment>
<gene>
    <name evidence="2" type="ORF">OS493_019628</name>
</gene>
<keyword evidence="3" id="KW-1185">Reference proteome</keyword>
<evidence type="ECO:0000313" key="3">
    <source>
        <dbReference type="Proteomes" id="UP001163046"/>
    </source>
</evidence>
<protein>
    <submittedName>
        <fullName evidence="2">Uncharacterized protein</fullName>
    </submittedName>
</protein>
<sequence length="156" mass="16771">MEKDENDQFNTSGDGSKLYTSLIRSTEMSDSAGELTPSGEHFIVSLLILFTLHCPKHLLAELQCTIFHNLVLHNLDGSGFSCLFSAELAQRKGFTSVLQISAVLLSIGGIVLMAYAEGFRGPNAVGVGILCVVAAIGAAVYKVAIKTNFILYFLLN</sequence>
<keyword evidence="1" id="KW-1133">Transmembrane helix</keyword>
<feature type="transmembrane region" description="Helical" evidence="1">
    <location>
        <begin position="97"/>
        <end position="116"/>
    </location>
</feature>
<dbReference type="OrthoDB" id="10062838at2759"/>
<dbReference type="Proteomes" id="UP001163046">
    <property type="component" value="Unassembled WGS sequence"/>
</dbReference>
<evidence type="ECO:0000313" key="2">
    <source>
        <dbReference type="EMBL" id="KAJ7378932.1"/>
    </source>
</evidence>
<evidence type="ECO:0000256" key="1">
    <source>
        <dbReference type="SAM" id="Phobius"/>
    </source>
</evidence>
<keyword evidence="1" id="KW-0472">Membrane</keyword>
<proteinExistence type="predicted"/>
<feature type="transmembrane region" description="Helical" evidence="1">
    <location>
        <begin position="122"/>
        <end position="141"/>
    </location>
</feature>
<reference evidence="2" key="1">
    <citation type="submission" date="2023-01" db="EMBL/GenBank/DDBJ databases">
        <title>Genome assembly of the deep-sea coral Lophelia pertusa.</title>
        <authorList>
            <person name="Herrera S."/>
            <person name="Cordes E."/>
        </authorList>
    </citation>
    <scope>NUCLEOTIDE SEQUENCE</scope>
    <source>
        <strain evidence="2">USNM1676648</strain>
        <tissue evidence="2">Polyp</tissue>
    </source>
</reference>
<accession>A0A9W9ZC18</accession>
<dbReference type="EMBL" id="MU826361">
    <property type="protein sequence ID" value="KAJ7378932.1"/>
    <property type="molecule type" value="Genomic_DNA"/>
</dbReference>